<keyword evidence="3" id="KW-1185">Reference proteome</keyword>
<dbReference type="AlphaFoldDB" id="A0A6A6NA97"/>
<name>A0A6A6NA97_HEVBR</name>
<comment type="caution">
    <text evidence="2">The sequence shown here is derived from an EMBL/GenBank/DDBJ whole genome shotgun (WGS) entry which is preliminary data.</text>
</comment>
<dbReference type="PANTHER" id="PTHR48040">
    <property type="entry name" value="PLEIOTROPIC DRUG RESISTANCE PROTEIN 1-LIKE ISOFORM X1"/>
    <property type="match status" value="1"/>
</dbReference>
<reference evidence="2 3" key="1">
    <citation type="journal article" date="2020" name="Mol. Plant">
        <title>The Chromosome-Based Rubber Tree Genome Provides New Insights into Spurge Genome Evolution and Rubber Biosynthesis.</title>
        <authorList>
            <person name="Liu J."/>
            <person name="Shi C."/>
            <person name="Shi C.C."/>
            <person name="Li W."/>
            <person name="Zhang Q.J."/>
            <person name="Zhang Y."/>
            <person name="Li K."/>
            <person name="Lu H.F."/>
            <person name="Shi C."/>
            <person name="Zhu S.T."/>
            <person name="Xiao Z.Y."/>
            <person name="Nan H."/>
            <person name="Yue Y."/>
            <person name="Zhu X.G."/>
            <person name="Wu Y."/>
            <person name="Hong X.N."/>
            <person name="Fan G.Y."/>
            <person name="Tong Y."/>
            <person name="Zhang D."/>
            <person name="Mao C.L."/>
            <person name="Liu Y.L."/>
            <person name="Hao S.J."/>
            <person name="Liu W.Q."/>
            <person name="Lv M.Q."/>
            <person name="Zhang H.B."/>
            <person name="Liu Y."/>
            <person name="Hu-Tang G.R."/>
            <person name="Wang J.P."/>
            <person name="Wang J.H."/>
            <person name="Sun Y.H."/>
            <person name="Ni S.B."/>
            <person name="Chen W.B."/>
            <person name="Zhang X.C."/>
            <person name="Jiao Y.N."/>
            <person name="Eichler E.E."/>
            <person name="Li G.H."/>
            <person name="Liu X."/>
            <person name="Gao L.Z."/>
        </authorList>
    </citation>
    <scope>NUCLEOTIDE SEQUENCE [LARGE SCALE GENOMIC DNA]</scope>
    <source>
        <strain evidence="3">cv. GT1</strain>
        <tissue evidence="2">Leaf</tissue>
    </source>
</reference>
<gene>
    <name evidence="2" type="ORF">GH714_000034</name>
</gene>
<evidence type="ECO:0000256" key="1">
    <source>
        <dbReference type="SAM" id="MobiDB-lite"/>
    </source>
</evidence>
<dbReference type="Gene3D" id="3.40.50.300">
    <property type="entry name" value="P-loop containing nucleotide triphosphate hydrolases"/>
    <property type="match status" value="1"/>
</dbReference>
<feature type="compositionally biased region" description="Low complexity" evidence="1">
    <location>
        <begin position="32"/>
        <end position="61"/>
    </location>
</feature>
<accession>A0A6A6NA97</accession>
<sequence length="489" mass="54215">MQTGAGYIQDDGEFIEPIESIEDDGGNGGSGSSTPSISPSTLGTSSSSSTSSNSSSSTTPPHKWRSLAKIYAPTKRCQLAQIEELDSFEEAVKSNKWPVVMDEKMKALEKNKTWELVDLLLGKEVVGLKRVYKLKYKPDGSVQKHKARIVAHGYMQREGIDLKRHSLQWPGLEVKQCDAEIFISQEKYVNDLLKKFMMKDCNPVKTPMITNHKYSLDDGEENADFQVYRNLVGSLLYLTNSCLDILQATGLLSRFMQNPSKIHYGAAKRVLRYLKGTCSYGLCSKPLSMEGDHYRASNSLRRGSSSVRRDNGLDVFSKSSREEDDEEALKWAAFEKLPTYDRLRKGILVSASKGGANGIKWTILNFKKGKFCWRVPTIEVRYENLNIEAEALVGSNALPSFLNFSVSVAEGLLNYLHILPNRKRPLTILKDVSGVIKPSSSGKTTLLLALAGKLGPNLKVSGNVTYNGHALKEFIPQRTAAISANMISI</sequence>
<dbReference type="PANTHER" id="PTHR48040:SF20">
    <property type="entry name" value="PLEIOTROPIC DRUG RESISTANCE PROTEIN 1"/>
    <property type="match status" value="1"/>
</dbReference>
<proteinExistence type="predicted"/>
<evidence type="ECO:0000313" key="2">
    <source>
        <dbReference type="EMBL" id="KAF2321478.1"/>
    </source>
</evidence>
<organism evidence="2 3">
    <name type="scientific">Hevea brasiliensis</name>
    <name type="common">Para rubber tree</name>
    <name type="synonym">Siphonia brasiliensis</name>
    <dbReference type="NCBI Taxonomy" id="3981"/>
    <lineage>
        <taxon>Eukaryota</taxon>
        <taxon>Viridiplantae</taxon>
        <taxon>Streptophyta</taxon>
        <taxon>Embryophyta</taxon>
        <taxon>Tracheophyta</taxon>
        <taxon>Spermatophyta</taxon>
        <taxon>Magnoliopsida</taxon>
        <taxon>eudicotyledons</taxon>
        <taxon>Gunneridae</taxon>
        <taxon>Pentapetalae</taxon>
        <taxon>rosids</taxon>
        <taxon>fabids</taxon>
        <taxon>Malpighiales</taxon>
        <taxon>Euphorbiaceae</taxon>
        <taxon>Crotonoideae</taxon>
        <taxon>Micrandreae</taxon>
        <taxon>Hevea</taxon>
    </lineage>
</organism>
<feature type="compositionally biased region" description="Acidic residues" evidence="1">
    <location>
        <begin position="10"/>
        <end position="25"/>
    </location>
</feature>
<evidence type="ECO:0008006" key="4">
    <source>
        <dbReference type="Google" id="ProtNLM"/>
    </source>
</evidence>
<evidence type="ECO:0000313" key="3">
    <source>
        <dbReference type="Proteomes" id="UP000467840"/>
    </source>
</evidence>
<protein>
    <recommendedName>
        <fullName evidence="4">ABC transporter domain-containing protein</fullName>
    </recommendedName>
</protein>
<dbReference type="InterPro" id="IPR027417">
    <property type="entry name" value="P-loop_NTPase"/>
</dbReference>
<feature type="region of interest" description="Disordered" evidence="1">
    <location>
        <begin position="1"/>
        <end position="63"/>
    </location>
</feature>
<dbReference type="Proteomes" id="UP000467840">
    <property type="component" value="Chromosome 11"/>
</dbReference>
<dbReference type="SUPFAM" id="SSF52540">
    <property type="entry name" value="P-loop containing nucleoside triphosphate hydrolases"/>
    <property type="match status" value="1"/>
</dbReference>
<dbReference type="EMBL" id="JAAGAX010000002">
    <property type="protein sequence ID" value="KAF2321478.1"/>
    <property type="molecule type" value="Genomic_DNA"/>
</dbReference>